<evidence type="ECO:0000313" key="1">
    <source>
        <dbReference type="EMBL" id="MCU6794855.1"/>
    </source>
</evidence>
<reference evidence="1 2" key="1">
    <citation type="submission" date="2022-09" db="EMBL/GenBank/DDBJ databases">
        <authorList>
            <person name="Han X.L."/>
            <person name="Wang Q."/>
            <person name="Lu T."/>
        </authorList>
    </citation>
    <scope>NUCLEOTIDE SEQUENCE [LARGE SCALE GENOMIC DNA]</scope>
    <source>
        <strain evidence="1 2">WQ 127069</strain>
    </source>
</reference>
<dbReference type="EMBL" id="JAOQIO010000086">
    <property type="protein sequence ID" value="MCU6794855.1"/>
    <property type="molecule type" value="Genomic_DNA"/>
</dbReference>
<organism evidence="1 2">
    <name type="scientific">Paenibacillus baimaensis</name>
    <dbReference type="NCBI Taxonomy" id="2982185"/>
    <lineage>
        <taxon>Bacteria</taxon>
        <taxon>Bacillati</taxon>
        <taxon>Bacillota</taxon>
        <taxon>Bacilli</taxon>
        <taxon>Bacillales</taxon>
        <taxon>Paenibacillaceae</taxon>
        <taxon>Paenibacillus</taxon>
    </lineage>
</organism>
<proteinExistence type="predicted"/>
<comment type="caution">
    <text evidence="1">The sequence shown here is derived from an EMBL/GenBank/DDBJ whole genome shotgun (WGS) entry which is preliminary data.</text>
</comment>
<evidence type="ECO:0000313" key="2">
    <source>
        <dbReference type="Proteomes" id="UP001652445"/>
    </source>
</evidence>
<keyword evidence="2" id="KW-1185">Reference proteome</keyword>
<protein>
    <submittedName>
        <fullName evidence="1">Uncharacterized protein</fullName>
    </submittedName>
</protein>
<name>A0ABT2UJN5_9BACL</name>
<accession>A0ABT2UJN5</accession>
<dbReference type="Proteomes" id="UP001652445">
    <property type="component" value="Unassembled WGS sequence"/>
</dbReference>
<gene>
    <name evidence="1" type="ORF">OB236_22335</name>
</gene>
<sequence length="174" mass="20080">MSLIEKVISLDERDELHVIRILILLHTLIGKKQDKTTIELTRLAKLDFLLRYPSALEKALTILNKIKEVNITEAEKNNIETNMLAFRYSPWSGDFRRLLVVLSAKCLITWQRREKYLDICLTENGNELFLKLNIITEFSSMIKQSKALKTNIASLSTLKIDNLMSEVLTELTLS</sequence>